<evidence type="ECO:0000313" key="1">
    <source>
        <dbReference type="EMBL" id="CEK59354.1"/>
    </source>
</evidence>
<sequence length="58" mass="6659">MDTRQSTNVCSGHKLKRKKSQKVFAVSSPNIKYQEWSHLLFLAQTSSIRNVVTQYNSS</sequence>
<organism evidence="1">
    <name type="scientific">Arion vulgaris</name>
    <dbReference type="NCBI Taxonomy" id="1028688"/>
    <lineage>
        <taxon>Eukaryota</taxon>
        <taxon>Metazoa</taxon>
        <taxon>Spiralia</taxon>
        <taxon>Lophotrochozoa</taxon>
        <taxon>Mollusca</taxon>
        <taxon>Gastropoda</taxon>
        <taxon>Heterobranchia</taxon>
        <taxon>Euthyneura</taxon>
        <taxon>Panpulmonata</taxon>
        <taxon>Eupulmonata</taxon>
        <taxon>Stylommatophora</taxon>
        <taxon>Helicina</taxon>
        <taxon>Arionoidea</taxon>
        <taxon>Arionidae</taxon>
        <taxon>Arion</taxon>
    </lineage>
</organism>
<gene>
    <name evidence="1" type="primary">ORF36050</name>
</gene>
<protein>
    <submittedName>
        <fullName evidence="1">Uncharacterized protein</fullName>
    </submittedName>
</protein>
<name>A0A0B6YSX2_9EUPU</name>
<dbReference type="EMBL" id="HACG01012489">
    <property type="protein sequence ID" value="CEK59354.1"/>
    <property type="molecule type" value="Transcribed_RNA"/>
</dbReference>
<proteinExistence type="predicted"/>
<reference evidence="1" key="1">
    <citation type="submission" date="2014-12" db="EMBL/GenBank/DDBJ databases">
        <title>Insight into the proteome of Arion vulgaris.</title>
        <authorList>
            <person name="Aradska J."/>
            <person name="Bulat T."/>
            <person name="Smidak R."/>
            <person name="Sarate P."/>
            <person name="Gangsoo J."/>
            <person name="Sialana F."/>
            <person name="Bilban M."/>
            <person name="Lubec G."/>
        </authorList>
    </citation>
    <scope>NUCLEOTIDE SEQUENCE</scope>
    <source>
        <tissue evidence="1">Skin</tissue>
    </source>
</reference>
<accession>A0A0B6YSX2</accession>
<dbReference type="AlphaFoldDB" id="A0A0B6YSX2"/>